<evidence type="ECO:0000256" key="2">
    <source>
        <dbReference type="SAM" id="MobiDB-lite"/>
    </source>
</evidence>
<dbReference type="GO" id="GO:0005737">
    <property type="term" value="C:cytoplasm"/>
    <property type="evidence" value="ECO:0007669"/>
    <property type="project" value="TreeGrafter"/>
</dbReference>
<feature type="compositionally biased region" description="Polar residues" evidence="2">
    <location>
        <begin position="109"/>
        <end position="128"/>
    </location>
</feature>
<dbReference type="PROSITE" id="PS50894">
    <property type="entry name" value="HPT"/>
    <property type="match status" value="1"/>
</dbReference>
<feature type="domain" description="HPt" evidence="3">
    <location>
        <begin position="196"/>
        <end position="289"/>
    </location>
</feature>
<evidence type="ECO:0000313" key="7">
    <source>
        <dbReference type="Proteomes" id="UP000325313"/>
    </source>
</evidence>
<dbReference type="GO" id="GO:0005634">
    <property type="term" value="C:nucleus"/>
    <property type="evidence" value="ECO:0007669"/>
    <property type="project" value="TreeGrafter"/>
</dbReference>
<gene>
    <name evidence="4" type="ORF">PGT21_013237</name>
    <name evidence="5" type="ORF">PGTUg99_008562</name>
</gene>
<name>A0A5B0PXG1_PUCGR</name>
<evidence type="ECO:0000313" key="4">
    <source>
        <dbReference type="EMBL" id="KAA1105611.1"/>
    </source>
</evidence>
<feature type="region of interest" description="Disordered" evidence="2">
    <location>
        <begin position="109"/>
        <end position="177"/>
    </location>
</feature>
<dbReference type="Proteomes" id="UP000324748">
    <property type="component" value="Unassembled WGS sequence"/>
</dbReference>
<comment type="caution">
    <text evidence="4">The sequence shown here is derived from an EMBL/GenBank/DDBJ whole genome shotgun (WGS) entry which is preliminary data.</text>
</comment>
<evidence type="ECO:0000259" key="3">
    <source>
        <dbReference type="PROSITE" id="PS50894"/>
    </source>
</evidence>
<dbReference type="Proteomes" id="UP000325313">
    <property type="component" value="Unassembled WGS sequence"/>
</dbReference>
<organism evidence="4 6">
    <name type="scientific">Puccinia graminis f. sp. tritici</name>
    <dbReference type="NCBI Taxonomy" id="56615"/>
    <lineage>
        <taxon>Eukaryota</taxon>
        <taxon>Fungi</taxon>
        <taxon>Dikarya</taxon>
        <taxon>Basidiomycota</taxon>
        <taxon>Pucciniomycotina</taxon>
        <taxon>Pucciniomycetes</taxon>
        <taxon>Pucciniales</taxon>
        <taxon>Pucciniaceae</taxon>
        <taxon>Puccinia</taxon>
    </lineage>
</organism>
<evidence type="ECO:0000313" key="6">
    <source>
        <dbReference type="Proteomes" id="UP000324748"/>
    </source>
</evidence>
<dbReference type="PANTHER" id="PTHR28242:SF52">
    <property type="entry name" value="PHOSPHORELAY INTERMEDIATE PROTEIN YPD1"/>
    <property type="match status" value="1"/>
</dbReference>
<keyword evidence="6" id="KW-1185">Reference proteome</keyword>
<dbReference type="EMBL" id="VSWC01000040">
    <property type="protein sequence ID" value="KAA1105611.1"/>
    <property type="molecule type" value="Genomic_DNA"/>
</dbReference>
<reference evidence="6 7" key="1">
    <citation type="submission" date="2019-05" db="EMBL/GenBank/DDBJ databases">
        <title>Emergence of the Ug99 lineage of the wheat stem rust pathogen through somatic hybridization.</title>
        <authorList>
            <person name="Li F."/>
            <person name="Upadhyaya N.M."/>
            <person name="Sperschneider J."/>
            <person name="Matny O."/>
            <person name="Nguyen-Phuc H."/>
            <person name="Mago R."/>
            <person name="Raley C."/>
            <person name="Miller M.E."/>
            <person name="Silverstein K.A.T."/>
            <person name="Henningsen E."/>
            <person name="Hirsch C.D."/>
            <person name="Visser B."/>
            <person name="Pretorius Z.A."/>
            <person name="Steffenson B.J."/>
            <person name="Schwessinger B."/>
            <person name="Dodds P.N."/>
            <person name="Figueroa M."/>
        </authorList>
    </citation>
    <scope>NUCLEOTIDE SEQUENCE [LARGE SCALE GENOMIC DNA]</scope>
    <source>
        <strain evidence="4">21-0</strain>
        <strain evidence="5 7">Ug99</strain>
    </source>
</reference>
<dbReference type="CDD" id="cd00088">
    <property type="entry name" value="HPT"/>
    <property type="match status" value="1"/>
</dbReference>
<dbReference type="GO" id="GO:0043424">
    <property type="term" value="F:protein histidine kinase binding"/>
    <property type="evidence" value="ECO:0007669"/>
    <property type="project" value="InterPro"/>
</dbReference>
<dbReference type="OrthoDB" id="1673781at2759"/>
<dbReference type="SUPFAM" id="SSF47226">
    <property type="entry name" value="Histidine-containing phosphotransfer domain, HPT domain"/>
    <property type="match status" value="1"/>
</dbReference>
<dbReference type="GO" id="GO:0000160">
    <property type="term" value="P:phosphorelay signal transduction system"/>
    <property type="evidence" value="ECO:0007669"/>
    <property type="project" value="InterPro"/>
</dbReference>
<dbReference type="GO" id="GO:0009927">
    <property type="term" value="F:histidine phosphotransfer kinase activity"/>
    <property type="evidence" value="ECO:0007669"/>
    <property type="project" value="InterPro"/>
</dbReference>
<proteinExistence type="predicted"/>
<dbReference type="Pfam" id="PF01627">
    <property type="entry name" value="Hpt"/>
    <property type="match status" value="1"/>
</dbReference>
<keyword evidence="1" id="KW-0597">Phosphoprotein</keyword>
<feature type="compositionally biased region" description="Polar residues" evidence="2">
    <location>
        <begin position="142"/>
        <end position="154"/>
    </location>
</feature>
<dbReference type="InterPro" id="IPR045871">
    <property type="entry name" value="AHP1-5/YPD1"/>
</dbReference>
<dbReference type="AlphaFoldDB" id="A0A5B0PXG1"/>
<dbReference type="PANTHER" id="PTHR28242">
    <property type="entry name" value="PHOSPHORELAY INTERMEDIATE PROTEIN YPD1"/>
    <property type="match status" value="1"/>
</dbReference>
<dbReference type="EMBL" id="VDEP01000182">
    <property type="protein sequence ID" value="KAA1125170.1"/>
    <property type="molecule type" value="Genomic_DNA"/>
</dbReference>
<accession>A0A5B0PXG1</accession>
<feature type="modified residue" description="Phosphohistidine" evidence="1">
    <location>
        <position position="235"/>
    </location>
</feature>
<dbReference type="InterPro" id="IPR036641">
    <property type="entry name" value="HPT_dom_sf"/>
</dbReference>
<sequence length="297" mass="33319">MMGTSRLAPRSVKRPELLTSPCLSVPNFRGFSVILGSNRLQTEVFPAKSRIPFYPRLNLSTVCFGITLQVAPRLKLHYIAPRQFPLNLTATKTPATLLEAMTSVNHSRQYVMSDSSSSNRPQQLNSARTPGEGYPFPRTPRPQGNLTVSVSKNPTEIPPSPTTPHRSSIRSSSPSSPIIDTEVFKQLLAMEDENSSFSFTHGLIDLYYEDGSRTLDQMRCALQPSDYSTLARLAHFLRGSAASVGIIQVARICELIEMRIISQQQSLNKEWFESQIAAIEQAHVISQQWFRDFYNQQ</sequence>
<dbReference type="Gene3D" id="1.20.120.160">
    <property type="entry name" value="HPT domain"/>
    <property type="match status" value="1"/>
</dbReference>
<dbReference type="InterPro" id="IPR008207">
    <property type="entry name" value="Sig_transdc_His_kin_Hpt_dom"/>
</dbReference>
<protein>
    <recommendedName>
        <fullName evidence="3">HPt domain-containing protein</fullName>
    </recommendedName>
</protein>
<evidence type="ECO:0000256" key="1">
    <source>
        <dbReference type="PROSITE-ProRule" id="PRU00110"/>
    </source>
</evidence>
<evidence type="ECO:0000313" key="5">
    <source>
        <dbReference type="EMBL" id="KAA1125170.1"/>
    </source>
</evidence>
<feature type="compositionally biased region" description="Low complexity" evidence="2">
    <location>
        <begin position="163"/>
        <end position="177"/>
    </location>
</feature>